<dbReference type="InterPro" id="IPR005624">
    <property type="entry name" value="PduO/GlcC-like"/>
</dbReference>
<dbReference type="SUPFAM" id="SSF143744">
    <property type="entry name" value="GlcG-like"/>
    <property type="match status" value="1"/>
</dbReference>
<dbReference type="PANTHER" id="PTHR34309">
    <property type="entry name" value="SLR1406 PROTEIN"/>
    <property type="match status" value="1"/>
</dbReference>
<protein>
    <recommendedName>
        <fullName evidence="2">GlcG protein</fullName>
    </recommendedName>
</protein>
<dbReference type="EMBL" id="LC171369">
    <property type="protein sequence ID" value="BBA74473.1"/>
    <property type="molecule type" value="Genomic_DNA"/>
</dbReference>
<proteinExistence type="predicted"/>
<dbReference type="InterPro" id="IPR038084">
    <property type="entry name" value="PduO/GlcC-like_sf"/>
</dbReference>
<dbReference type="PANTHER" id="PTHR34309:SF10">
    <property type="entry name" value="SLR1406 PROTEIN"/>
    <property type="match status" value="1"/>
</dbReference>
<organism evidence="1">
    <name type="scientific">Ochrobactrum sp. PW1</name>
    <dbReference type="NCBI Taxonomy" id="1882222"/>
    <lineage>
        <taxon>Bacteria</taxon>
        <taxon>Pseudomonadati</taxon>
        <taxon>Pseudomonadota</taxon>
        <taxon>Alphaproteobacteria</taxon>
        <taxon>Hyphomicrobiales</taxon>
        <taxon>Brucellaceae</taxon>
        <taxon>Brucella/Ochrobactrum group</taxon>
        <taxon>Ochrobactrum</taxon>
    </lineage>
</organism>
<dbReference type="AlphaFoldDB" id="A0A292GMX8"/>
<evidence type="ECO:0008006" key="2">
    <source>
        <dbReference type="Google" id="ProtNLM"/>
    </source>
</evidence>
<evidence type="ECO:0000313" key="1">
    <source>
        <dbReference type="EMBL" id="BBA74473.1"/>
    </source>
</evidence>
<accession>A0A292GMX8</accession>
<dbReference type="Gene3D" id="3.30.450.150">
    <property type="entry name" value="Haem-degrading domain"/>
    <property type="match status" value="1"/>
</dbReference>
<sequence>MTLTLELAQAIVAGALAEARRRKAKPLAVIVLDAGAHPVAFAREDKASLFRFDIARAKASGAIGMDADTSVLAERARSNPVFFHSVSDVVGGQIAFSPGGVVIRNALGMAIGAVGISGDTGECDAECAHAGIAAAGLSRETIS</sequence>
<reference evidence="1" key="1">
    <citation type="submission" date="2016-07" db="EMBL/GenBank/DDBJ databases">
        <title>Genomics reveals synergistic degradation of pyrene by five bacteria in a mangrove sediment-derived bacterial consortium.</title>
        <authorList>
            <person name="Wanapaisan P."/>
            <person name="Vejarano F."/>
            <person name="Chakraborty J."/>
            <person name="Shintani M."/>
            <person name="Muangchinda C."/>
            <person name="Laothamteep N."/>
            <person name="Suzuki-Minakuchi C."/>
            <person name="Inoue K."/>
            <person name="Nojiri H."/>
            <person name="Pinyakong O."/>
        </authorList>
    </citation>
    <scope>NUCLEOTIDE SEQUENCE</scope>
    <source>
        <strain evidence="1">PW1</strain>
    </source>
</reference>
<name>A0A292GMX8_9HYPH</name>
<dbReference type="InterPro" id="IPR052517">
    <property type="entry name" value="GlcG_carb_metab_protein"/>
</dbReference>
<dbReference type="Pfam" id="PF03928">
    <property type="entry name" value="HbpS-like"/>
    <property type="match status" value="1"/>
</dbReference>